<organism evidence="2 3">
    <name type="scientific">Photobacterium rosenbergii</name>
    <dbReference type="NCBI Taxonomy" id="294936"/>
    <lineage>
        <taxon>Bacteria</taxon>
        <taxon>Pseudomonadati</taxon>
        <taxon>Pseudomonadota</taxon>
        <taxon>Gammaproteobacteria</taxon>
        <taxon>Vibrionales</taxon>
        <taxon>Vibrionaceae</taxon>
        <taxon>Photobacterium</taxon>
    </lineage>
</organism>
<dbReference type="RefSeq" id="WP_317525069.1">
    <property type="nucleotide sequence ID" value="NZ_JAWJZI010000026.1"/>
</dbReference>
<dbReference type="Proteomes" id="UP001186452">
    <property type="component" value="Unassembled WGS sequence"/>
</dbReference>
<dbReference type="PANTHER" id="PTHR30441">
    <property type="entry name" value="DUF748 DOMAIN-CONTAINING PROTEIN"/>
    <property type="match status" value="1"/>
</dbReference>
<evidence type="ECO:0000259" key="1">
    <source>
        <dbReference type="Pfam" id="PF05170"/>
    </source>
</evidence>
<accession>A0ABU3ZQ76</accession>
<dbReference type="InterPro" id="IPR052894">
    <property type="entry name" value="AsmA-related"/>
</dbReference>
<sequence length="678" mass="75491">MRFIGKIIATIVVLVALGVTVILTLLHTPYAAPMLSQAVNWLTPYTLTLSEARYHIRDPWHLSLLQPSLALTDEQPPITAKRVSLWLSTDSLTQLQWQFDSLLIDGPVVPLQMLPSQMLPPQALASAMLPELRSRRLAISQLNVATNSIYLEKGELQLDNWHYHPNNSAPWWQQFSGNFQLAADSAQWQQWETKQLLLDGSHHGNLWKLKGFSFDWQHASINGQLDLATDKKTLDIHQLTLSGLQLQDSELTQTLQHQLDSWASEQWQATLKRVDMLDSSIELPAVSLNHANLSLTDWHWPSSAYSQHNAWLSFNADSGSWRQQPFTDPLLDLNFMPNAITLNGASVNALEGYWRAEGKISPDTLQLDNLTSKGIKWFLPADWASHFSHSLSSFKQINIRSLDIGYAQLTAAESETPWYINGLNVSGKDLLFQPQPYFALWQGNIAATATQVSLNTVDLFEPLIEMTSEQGQWQLNQAFLPFKDGLLEATGQIDLSKEGLPWQAALQGDSLPAHVLPQWLSVPWPASGRIDMTAAIQGLGQNYTSLAHSLNGELRATFRDSVVEQGGRSLFNAWRQASASETSSAEASPVAKTTETDKPTPLVITPLKITSDRGRMTIAPLSITGKDIDAVLKGQWDLATPARQQLELEAKISCQHLIRRWQEGQQTVSGSLCDGSSI</sequence>
<feature type="domain" description="AsmA" evidence="1">
    <location>
        <begin position="7"/>
        <end position="619"/>
    </location>
</feature>
<protein>
    <submittedName>
        <fullName evidence="2">AsmA family protein</fullName>
    </submittedName>
</protein>
<dbReference type="PANTHER" id="PTHR30441:SF8">
    <property type="entry name" value="DUF748 DOMAIN-CONTAINING PROTEIN"/>
    <property type="match status" value="1"/>
</dbReference>
<gene>
    <name evidence="2" type="ORF">R2X38_25060</name>
</gene>
<comment type="caution">
    <text evidence="2">The sequence shown here is derived from an EMBL/GenBank/DDBJ whole genome shotgun (WGS) entry which is preliminary data.</text>
</comment>
<dbReference type="InterPro" id="IPR007844">
    <property type="entry name" value="AsmA"/>
</dbReference>
<keyword evidence="3" id="KW-1185">Reference proteome</keyword>
<dbReference type="Pfam" id="PF05170">
    <property type="entry name" value="AsmA"/>
    <property type="match status" value="1"/>
</dbReference>
<evidence type="ECO:0000313" key="3">
    <source>
        <dbReference type="Proteomes" id="UP001186452"/>
    </source>
</evidence>
<name>A0ABU3ZQ76_9GAMM</name>
<proteinExistence type="predicted"/>
<dbReference type="EMBL" id="JAWJZI010000026">
    <property type="protein sequence ID" value="MDV5172276.1"/>
    <property type="molecule type" value="Genomic_DNA"/>
</dbReference>
<evidence type="ECO:0000313" key="2">
    <source>
        <dbReference type="EMBL" id="MDV5172276.1"/>
    </source>
</evidence>
<reference evidence="2 3" key="1">
    <citation type="submission" date="2023-10" db="EMBL/GenBank/DDBJ databases">
        <title>Marine bacteria isolated from horseshoe crab.</title>
        <authorList>
            <person name="Cheng T.H."/>
        </authorList>
    </citation>
    <scope>NUCLEOTIDE SEQUENCE [LARGE SCALE GENOMIC DNA]</scope>
    <source>
        <strain evidence="2 3">HSC6</strain>
    </source>
</reference>